<protein>
    <submittedName>
        <fullName evidence="1">LINE-1 retrotransposable element ORF2 protein</fullName>
    </submittedName>
</protein>
<dbReference type="EMBL" id="BGZK01001156">
    <property type="protein sequence ID" value="GBP72784.1"/>
    <property type="molecule type" value="Genomic_DNA"/>
</dbReference>
<dbReference type="AlphaFoldDB" id="A0A4C1YCT6"/>
<evidence type="ECO:0000313" key="2">
    <source>
        <dbReference type="Proteomes" id="UP000299102"/>
    </source>
</evidence>
<dbReference type="Proteomes" id="UP000299102">
    <property type="component" value="Unassembled WGS sequence"/>
</dbReference>
<comment type="caution">
    <text evidence="1">The sequence shown here is derived from an EMBL/GenBank/DDBJ whole genome shotgun (WGS) entry which is preliminary data.</text>
</comment>
<evidence type="ECO:0000313" key="1">
    <source>
        <dbReference type="EMBL" id="GBP72784.1"/>
    </source>
</evidence>
<accession>A0A4C1YCT6</accession>
<name>A0A4C1YCT6_EUMVA</name>
<gene>
    <name evidence="1" type="ORF">EVAR_4668_1</name>
</gene>
<keyword evidence="2" id="KW-1185">Reference proteome</keyword>
<dbReference type="OrthoDB" id="407509at2759"/>
<reference evidence="1 2" key="1">
    <citation type="journal article" date="2019" name="Commun. Biol.">
        <title>The bagworm genome reveals a unique fibroin gene that provides high tensile strength.</title>
        <authorList>
            <person name="Kono N."/>
            <person name="Nakamura H."/>
            <person name="Ohtoshi R."/>
            <person name="Tomita M."/>
            <person name="Numata K."/>
            <person name="Arakawa K."/>
        </authorList>
    </citation>
    <scope>NUCLEOTIDE SEQUENCE [LARGE SCALE GENOMIC DNA]</scope>
</reference>
<organism evidence="1 2">
    <name type="scientific">Eumeta variegata</name>
    <name type="common">Bagworm moth</name>
    <name type="synonym">Eumeta japonica</name>
    <dbReference type="NCBI Taxonomy" id="151549"/>
    <lineage>
        <taxon>Eukaryota</taxon>
        <taxon>Metazoa</taxon>
        <taxon>Ecdysozoa</taxon>
        <taxon>Arthropoda</taxon>
        <taxon>Hexapoda</taxon>
        <taxon>Insecta</taxon>
        <taxon>Pterygota</taxon>
        <taxon>Neoptera</taxon>
        <taxon>Endopterygota</taxon>
        <taxon>Lepidoptera</taxon>
        <taxon>Glossata</taxon>
        <taxon>Ditrysia</taxon>
        <taxon>Tineoidea</taxon>
        <taxon>Psychidae</taxon>
        <taxon>Oiketicinae</taxon>
        <taxon>Eumeta</taxon>
    </lineage>
</organism>
<proteinExistence type="predicted"/>
<sequence>MRKDRKQRRLRTIENYILKTGCIKKALKELTDMKNWVVKMKDNRGKFNHNRIDILKTATSYYKNLYRNNTKQAEINLVDTSNIPSVLQAEVSKAIDTQKREKAQGPDGISNEILKYSKEILLPVLTDMFNDITNTKTIPQQ</sequence>